<feature type="domain" description="SCO6045-like C-terminal" evidence="1">
    <location>
        <begin position="10"/>
        <end position="95"/>
    </location>
</feature>
<dbReference type="AlphaFoldDB" id="A0A918GP66"/>
<reference evidence="2" key="1">
    <citation type="journal article" date="2014" name="Int. J. Syst. Evol. Microbiol.">
        <title>Complete genome sequence of Corynebacterium casei LMG S-19264T (=DSM 44701T), isolated from a smear-ripened cheese.</title>
        <authorList>
            <consortium name="US DOE Joint Genome Institute (JGI-PGF)"/>
            <person name="Walter F."/>
            <person name="Albersmeier A."/>
            <person name="Kalinowski J."/>
            <person name="Ruckert C."/>
        </authorList>
    </citation>
    <scope>NUCLEOTIDE SEQUENCE</scope>
    <source>
        <strain evidence="2">JCM 3276</strain>
    </source>
</reference>
<evidence type="ECO:0000259" key="1">
    <source>
        <dbReference type="Pfam" id="PF26136"/>
    </source>
</evidence>
<comment type="caution">
    <text evidence="2">The sequence shown here is derived from an EMBL/GenBank/DDBJ whole genome shotgun (WGS) entry which is preliminary data.</text>
</comment>
<protein>
    <recommendedName>
        <fullName evidence="1">SCO6045-like C-terminal domain-containing protein</fullName>
    </recommendedName>
</protein>
<evidence type="ECO:0000313" key="2">
    <source>
        <dbReference type="EMBL" id="GGS50419.1"/>
    </source>
</evidence>
<accession>A0A918GP66</accession>
<sequence length="108" mass="12366">MTPDPRADLARRQADLLRAVLADGPPPPGFDERMLAIEATALLAKRRRVNAIVDPDTAAELGDRYRELFDTWAKAHPRPAGTRARADAAAFREWALPAKRRRRWWQRR</sequence>
<dbReference type="InterPro" id="IPR058711">
    <property type="entry name" value="SCO6045-like_C"/>
</dbReference>
<proteinExistence type="predicted"/>
<organism evidence="2 3">
    <name type="scientific">Actinokineospora fastidiosa</name>
    <dbReference type="NCBI Taxonomy" id="1816"/>
    <lineage>
        <taxon>Bacteria</taxon>
        <taxon>Bacillati</taxon>
        <taxon>Actinomycetota</taxon>
        <taxon>Actinomycetes</taxon>
        <taxon>Pseudonocardiales</taxon>
        <taxon>Pseudonocardiaceae</taxon>
        <taxon>Actinokineospora</taxon>
    </lineage>
</organism>
<dbReference type="Proteomes" id="UP000660680">
    <property type="component" value="Unassembled WGS sequence"/>
</dbReference>
<name>A0A918GP66_9PSEU</name>
<reference evidence="2" key="2">
    <citation type="submission" date="2020-09" db="EMBL/GenBank/DDBJ databases">
        <authorList>
            <person name="Sun Q."/>
            <person name="Ohkuma M."/>
        </authorList>
    </citation>
    <scope>NUCLEOTIDE SEQUENCE</scope>
    <source>
        <strain evidence="2">JCM 3276</strain>
    </source>
</reference>
<keyword evidence="3" id="KW-1185">Reference proteome</keyword>
<dbReference type="RefSeq" id="WP_189213194.1">
    <property type="nucleotide sequence ID" value="NZ_BMRB01000005.1"/>
</dbReference>
<evidence type="ECO:0000313" key="3">
    <source>
        <dbReference type="Proteomes" id="UP000660680"/>
    </source>
</evidence>
<gene>
    <name evidence="2" type="ORF">GCM10010171_51970</name>
</gene>
<dbReference type="Pfam" id="PF26136">
    <property type="entry name" value="SCO6045_C"/>
    <property type="match status" value="1"/>
</dbReference>
<dbReference type="EMBL" id="BMRB01000005">
    <property type="protein sequence ID" value="GGS50419.1"/>
    <property type="molecule type" value="Genomic_DNA"/>
</dbReference>